<dbReference type="InterPro" id="IPR013320">
    <property type="entry name" value="ConA-like_dom_sf"/>
</dbReference>
<evidence type="ECO:0000259" key="4">
    <source>
        <dbReference type="PROSITE" id="PS50948"/>
    </source>
</evidence>
<accession>A0A913XUM2</accession>
<evidence type="ECO:0000256" key="3">
    <source>
        <dbReference type="SAM" id="SignalP"/>
    </source>
</evidence>
<dbReference type="AlphaFoldDB" id="A0A913XUM2"/>
<dbReference type="KEGG" id="epa:110248382"/>
<proteinExistence type="predicted"/>
<dbReference type="SUPFAM" id="SSF49899">
    <property type="entry name" value="Concanavalin A-like lectins/glucanases"/>
    <property type="match status" value="1"/>
</dbReference>
<feature type="chain" id="PRO_5037747839" description="Apple domain-containing protein" evidence="3">
    <location>
        <begin position="27"/>
        <end position="329"/>
    </location>
</feature>
<name>A0A913XUM2_EXADI</name>
<dbReference type="OMA" id="GMICITM"/>
<evidence type="ECO:0000256" key="2">
    <source>
        <dbReference type="SAM" id="MobiDB-lite"/>
    </source>
</evidence>
<dbReference type="RefSeq" id="XP_020910559.2">
    <property type="nucleotide sequence ID" value="XM_021054900.2"/>
</dbReference>
<evidence type="ECO:0000256" key="1">
    <source>
        <dbReference type="PROSITE-ProRule" id="PRU01172"/>
    </source>
</evidence>
<reference evidence="6" key="1">
    <citation type="submission" date="2022-11" db="UniProtKB">
        <authorList>
            <consortium name="EnsemblMetazoa"/>
        </authorList>
    </citation>
    <scope>IDENTIFICATION</scope>
</reference>
<evidence type="ECO:0000313" key="6">
    <source>
        <dbReference type="EnsemblMetazoa" id="XP_020910559.2"/>
    </source>
</evidence>
<organism evidence="6 7">
    <name type="scientific">Exaiptasia diaphana</name>
    <name type="common">Tropical sea anemone</name>
    <name type="synonym">Aiptasia pulchella</name>
    <dbReference type="NCBI Taxonomy" id="2652724"/>
    <lineage>
        <taxon>Eukaryota</taxon>
        <taxon>Metazoa</taxon>
        <taxon>Cnidaria</taxon>
        <taxon>Anthozoa</taxon>
        <taxon>Hexacorallia</taxon>
        <taxon>Actiniaria</taxon>
        <taxon>Aiptasiidae</taxon>
        <taxon>Exaiptasia</taxon>
    </lineage>
</organism>
<feature type="compositionally biased region" description="Polar residues" evidence="2">
    <location>
        <begin position="174"/>
        <end position="188"/>
    </location>
</feature>
<dbReference type="EnsemblMetazoa" id="XM_021054900.2">
    <property type="protein sequence ID" value="XP_020910559.2"/>
    <property type="gene ID" value="LOC110248382"/>
</dbReference>
<evidence type="ECO:0000259" key="5">
    <source>
        <dbReference type="PROSITE" id="PS51828"/>
    </source>
</evidence>
<dbReference type="Gene3D" id="2.60.120.200">
    <property type="match status" value="1"/>
</dbReference>
<dbReference type="GeneID" id="110248382"/>
<keyword evidence="3" id="KW-0732">Signal</keyword>
<feature type="compositionally biased region" description="Low complexity" evidence="2">
    <location>
        <begin position="204"/>
        <end position="252"/>
    </location>
</feature>
<sequence length="329" mass="35403">MGMICITMVKILKFLVILVSIMINHPKSFVESCDASKFIKTEYMELKNHTVQPIRRIFLELCWGECMSLPWCLSINSRNISESVYECDLNKSNKTAAGGLVPNPTSDYYEISKPGEKICKLYNCDKKQHSSHIAPVTITSSIKAISSQLPSSNATMISTLVPTAALSSTSTTSRIEATSSQLPSSTGTITSTLVPTAALSSSTSTTSRIEATSSQLPSSTATTTNTPTTEQAASSSTSTAGSSITPTTPPTSDCQIDFPRQLITDYVEIPSALAQEVTSFTLSFWLKPSSSYKDTLQIFSYYDNKRDTDMSLAIKEDGVAEINVAGGGA</sequence>
<comment type="caution">
    <text evidence="1">Lacks conserved residue(s) required for the propagation of feature annotation.</text>
</comment>
<feature type="region of interest" description="Disordered" evidence="2">
    <location>
        <begin position="204"/>
        <end position="255"/>
    </location>
</feature>
<keyword evidence="7" id="KW-1185">Reference proteome</keyword>
<dbReference type="PROSITE" id="PS50948">
    <property type="entry name" value="PAN"/>
    <property type="match status" value="1"/>
</dbReference>
<feature type="domain" description="Apple" evidence="4">
    <location>
        <begin position="33"/>
        <end position="113"/>
    </location>
</feature>
<dbReference type="InterPro" id="IPR003609">
    <property type="entry name" value="Pan_app"/>
</dbReference>
<feature type="signal peptide" evidence="3">
    <location>
        <begin position="1"/>
        <end position="26"/>
    </location>
</feature>
<evidence type="ECO:0000313" key="7">
    <source>
        <dbReference type="Proteomes" id="UP000887567"/>
    </source>
</evidence>
<evidence type="ECO:0008006" key="8">
    <source>
        <dbReference type="Google" id="ProtNLM"/>
    </source>
</evidence>
<dbReference type="PROSITE" id="PS51828">
    <property type="entry name" value="PTX_2"/>
    <property type="match status" value="1"/>
</dbReference>
<dbReference type="InterPro" id="IPR001759">
    <property type="entry name" value="PTX_dom"/>
</dbReference>
<dbReference type="Proteomes" id="UP000887567">
    <property type="component" value="Unplaced"/>
</dbReference>
<feature type="domain" description="Pentraxin (PTX)" evidence="5">
    <location>
        <begin position="252"/>
        <end position="329"/>
    </location>
</feature>
<protein>
    <recommendedName>
        <fullName evidence="8">Apple domain-containing protein</fullName>
    </recommendedName>
</protein>
<feature type="region of interest" description="Disordered" evidence="2">
    <location>
        <begin position="168"/>
        <end position="188"/>
    </location>
</feature>